<sequence>MNLLEAFYYTFAADASGLDRGLTDAEKKAEKLKNSVSNADAAAEKLGTSFLSLAKAGVGLLGVTLTLGGIKALALGTAETTSELGKQARQMNVNVSTLDAWRKTITESGGDAEAFTRTLGNMAQRFRDPEAALLRYSKALGGMSAFKAQRIGKMIGLDEGTIELLRKGKVSVEELLKKQKEQGVITKEQVAMTDKFNQDLRTLKMSFTDLKTNIGMGLIPTFQYLLDKWNALSKWTSENKDFVKGFFIAIAAIIVDFYLPAMLKAAAATIAAVWPILLIVAAVVAIAAAFALAYDDVMNFLAGNDSVIGELSKKWPWIGELVLGLVAELKNLWAQIVAVGDALILMVTNPIQFLKNFGAEIRELLDLLFGEGAGDSIFSAIADSVGAAWNGIKILITSVVGLAMKGFEAIGNAWKTVKGWFGAGEEEVNNAKNTATAGQSRQGWEEPVDLTYGGKAQLAQASASSVTTMTSSSITNSKAANKNINNRVDKIEVITQATDAEGIARDIGSEYGNAMSQYADGLEI</sequence>
<dbReference type="Proteomes" id="UP000019439">
    <property type="component" value="Chromosome"/>
</dbReference>
<dbReference type="EMBL" id="CP007230">
    <property type="protein sequence ID" value="AHK21997.1"/>
    <property type="molecule type" value="Genomic_DNA"/>
</dbReference>
<evidence type="ECO:0000313" key="3">
    <source>
        <dbReference type="Proteomes" id="UP000019439"/>
    </source>
</evidence>
<keyword evidence="1" id="KW-0472">Membrane</keyword>
<keyword evidence="1" id="KW-1133">Transmembrane helix</keyword>
<feature type="transmembrane region" description="Helical" evidence="1">
    <location>
        <begin position="271"/>
        <end position="294"/>
    </location>
</feature>
<proteinExistence type="predicted"/>
<accession>A0ABM5Q4I6</accession>
<gene>
    <name evidence="2" type="ORF">BF17_16745</name>
</gene>
<dbReference type="GeneID" id="96665087"/>
<keyword evidence="1" id="KW-0812">Transmembrane</keyword>
<organism evidence="2 3">
    <name type="scientific">Yersinia similis</name>
    <dbReference type="NCBI Taxonomy" id="367190"/>
    <lineage>
        <taxon>Bacteria</taxon>
        <taxon>Pseudomonadati</taxon>
        <taxon>Pseudomonadota</taxon>
        <taxon>Gammaproteobacteria</taxon>
        <taxon>Enterobacterales</taxon>
        <taxon>Yersiniaceae</taxon>
        <taxon>Yersinia</taxon>
    </lineage>
</organism>
<dbReference type="RefSeq" id="WP_025383405.1">
    <property type="nucleotide sequence ID" value="NZ_CGBP01000002.1"/>
</dbReference>
<evidence type="ECO:0000256" key="1">
    <source>
        <dbReference type="SAM" id="Phobius"/>
    </source>
</evidence>
<keyword evidence="3" id="KW-1185">Reference proteome</keyword>
<evidence type="ECO:0000313" key="2">
    <source>
        <dbReference type="EMBL" id="AHK21997.1"/>
    </source>
</evidence>
<feature type="transmembrane region" description="Helical" evidence="1">
    <location>
        <begin position="242"/>
        <end position="259"/>
    </location>
</feature>
<protein>
    <submittedName>
        <fullName evidence="2">Uncharacterized protein</fullName>
    </submittedName>
</protein>
<reference evidence="2 3" key="1">
    <citation type="journal article" date="2014" name="Genome Announc.">
        <title>Genome Sequence of Yersinia similis Y228T, a Member of the Yersinia pseudotuberculosis Complex.</title>
        <authorList>
            <person name="Sprague L.D."/>
            <person name="Neubauer H."/>
        </authorList>
    </citation>
    <scope>NUCLEOTIDE SEQUENCE [LARGE SCALE GENOMIC DNA]</scope>
    <source>
        <strain evidence="2 3">228</strain>
    </source>
</reference>
<name>A0ABM5Q4I6_9GAMM</name>